<organism evidence="5 6">
    <name type="scientific">Papaver atlanticum</name>
    <dbReference type="NCBI Taxonomy" id="357466"/>
    <lineage>
        <taxon>Eukaryota</taxon>
        <taxon>Viridiplantae</taxon>
        <taxon>Streptophyta</taxon>
        <taxon>Embryophyta</taxon>
        <taxon>Tracheophyta</taxon>
        <taxon>Spermatophyta</taxon>
        <taxon>Magnoliopsida</taxon>
        <taxon>Ranunculales</taxon>
        <taxon>Papaveraceae</taxon>
        <taxon>Papaveroideae</taxon>
        <taxon>Papaver</taxon>
    </lineage>
</organism>
<evidence type="ECO:0008006" key="7">
    <source>
        <dbReference type="Google" id="ProtNLM"/>
    </source>
</evidence>
<protein>
    <recommendedName>
        <fullName evidence="7">Protein saal1</fullName>
    </recommendedName>
</protein>
<comment type="similarity">
    <text evidence="3">Belongs to the SAAL1 family.</text>
</comment>
<reference evidence="5" key="1">
    <citation type="submission" date="2022-04" db="EMBL/GenBank/DDBJ databases">
        <title>A functionally conserved STORR gene fusion in Papaver species that diverged 16.8 million years ago.</title>
        <authorList>
            <person name="Catania T."/>
        </authorList>
    </citation>
    <scope>NUCLEOTIDE SEQUENCE</scope>
    <source>
        <strain evidence="5">S-188037</strain>
    </source>
</reference>
<dbReference type="InterPro" id="IPR052464">
    <property type="entry name" value="Synovial_Prolif_Regulator"/>
</dbReference>
<feature type="compositionally biased region" description="Acidic residues" evidence="4">
    <location>
        <begin position="100"/>
        <end position="110"/>
    </location>
</feature>
<comment type="subcellular location">
    <subcellularLocation>
        <location evidence="1">Nucleus</location>
    </subcellularLocation>
</comment>
<dbReference type="InterPro" id="IPR016024">
    <property type="entry name" value="ARM-type_fold"/>
</dbReference>
<dbReference type="PANTHER" id="PTHR23424">
    <property type="entry name" value="SERUM AMYLOID A"/>
    <property type="match status" value="1"/>
</dbReference>
<dbReference type="Proteomes" id="UP001202328">
    <property type="component" value="Unassembled WGS sequence"/>
</dbReference>
<evidence type="ECO:0000313" key="6">
    <source>
        <dbReference type="Proteomes" id="UP001202328"/>
    </source>
</evidence>
<evidence type="ECO:0000256" key="1">
    <source>
        <dbReference type="ARBA" id="ARBA00004123"/>
    </source>
</evidence>
<dbReference type="PANTHER" id="PTHR23424:SF23">
    <property type="entry name" value="PROTEIN SAAL1"/>
    <property type="match status" value="1"/>
</dbReference>
<comment type="caution">
    <text evidence="5">The sequence shown here is derived from an EMBL/GenBank/DDBJ whole genome shotgun (WGS) entry which is preliminary data.</text>
</comment>
<dbReference type="AlphaFoldDB" id="A0AAD4SNX5"/>
<evidence type="ECO:0000256" key="4">
    <source>
        <dbReference type="SAM" id="MobiDB-lite"/>
    </source>
</evidence>
<keyword evidence="2" id="KW-0539">Nucleus</keyword>
<keyword evidence="6" id="KW-1185">Reference proteome</keyword>
<sequence>MAFPEATSGFEEEGNEAVPYHPSAPASELFDDSTTTIDPSYIISLIRKLLLNVPHNVRDSRPDDGAGARCNGFVEGSEMVNGQECTPAVPNSNVQTCTDNESEPMDIPNDENEKSCENKGGEMDSSERREILTEEEAWEEYGCVLWDLAANKTHAVFMVENLLLDVLLASLAISQSVRVIEINLGILANLACHEAPRSSIISTNGQIYVIVDKLFVDDSTCLSEVCRFLTLALRHSGSVTWAEALRNERVLLRILWVAENTLNSQLLEKSVGLLLAMVDNQHGVTVFLLPPLMELGLPNRLINLLEFEVKSLYSDRTPDRFPALDVILEVIEVLSVGEYSTPLAQNRELLRLVVDVVKLPDKAEVSNSCITAIVLFANFLADKPDLISDVLQDVPFLQGLLDTLPHVSDDSEARHALWSVVGKLLLEVHEHVIPPSLLLQYVSVFIEKSDCIEEDLIDHREEDLGEEYKKSEGFDIKQKARISSLNKIAMILQYWSSVSHSIPEADVPKNDHPDDGVLKHLIEYFLNKGGDRLDEQQGNFLDLCLVSDCKSVPSR</sequence>
<name>A0AAD4SNX5_9MAGN</name>
<dbReference type="GO" id="GO:0005634">
    <property type="term" value="C:nucleus"/>
    <property type="evidence" value="ECO:0007669"/>
    <property type="project" value="UniProtKB-SubCell"/>
</dbReference>
<dbReference type="InterPro" id="IPR011989">
    <property type="entry name" value="ARM-like"/>
</dbReference>
<feature type="region of interest" description="Disordered" evidence="4">
    <location>
        <begin position="1"/>
        <end position="26"/>
    </location>
</feature>
<evidence type="ECO:0000313" key="5">
    <source>
        <dbReference type="EMBL" id="KAI3916586.1"/>
    </source>
</evidence>
<accession>A0AAD4SNX5</accession>
<feature type="compositionally biased region" description="Basic and acidic residues" evidence="4">
    <location>
        <begin position="111"/>
        <end position="128"/>
    </location>
</feature>
<dbReference type="Gene3D" id="1.25.10.10">
    <property type="entry name" value="Leucine-rich Repeat Variant"/>
    <property type="match status" value="1"/>
</dbReference>
<feature type="region of interest" description="Disordered" evidence="4">
    <location>
        <begin position="100"/>
        <end position="128"/>
    </location>
</feature>
<evidence type="ECO:0000256" key="2">
    <source>
        <dbReference type="ARBA" id="ARBA00023242"/>
    </source>
</evidence>
<dbReference type="EMBL" id="JAJJMB010009088">
    <property type="protein sequence ID" value="KAI3916586.1"/>
    <property type="molecule type" value="Genomic_DNA"/>
</dbReference>
<dbReference type="SUPFAM" id="SSF48371">
    <property type="entry name" value="ARM repeat"/>
    <property type="match status" value="1"/>
</dbReference>
<evidence type="ECO:0000256" key="3">
    <source>
        <dbReference type="ARBA" id="ARBA00038401"/>
    </source>
</evidence>
<proteinExistence type="inferred from homology"/>
<gene>
    <name evidence="5" type="ORF">MKW98_026328</name>
</gene>